<dbReference type="AlphaFoldDB" id="A0A1H7E727"/>
<dbReference type="EMBL" id="FNYD01000019">
    <property type="protein sequence ID" value="SEK07470.1"/>
    <property type="molecule type" value="Genomic_DNA"/>
</dbReference>
<dbReference type="InterPro" id="IPR007492">
    <property type="entry name" value="LytTR_DNA-bd_dom"/>
</dbReference>
<organism evidence="3 4">
    <name type="scientific">Cribrihabitans marinus</name>
    <dbReference type="NCBI Taxonomy" id="1227549"/>
    <lineage>
        <taxon>Bacteria</taxon>
        <taxon>Pseudomonadati</taxon>
        <taxon>Pseudomonadota</taxon>
        <taxon>Alphaproteobacteria</taxon>
        <taxon>Rhodobacterales</taxon>
        <taxon>Paracoccaceae</taxon>
        <taxon>Cribrihabitans</taxon>
    </lineage>
</organism>
<dbReference type="Gene3D" id="2.40.50.1020">
    <property type="entry name" value="LytTr DNA-binding domain"/>
    <property type="match status" value="1"/>
</dbReference>
<keyword evidence="3" id="KW-0238">DNA-binding</keyword>
<proteinExistence type="predicted"/>
<evidence type="ECO:0000313" key="3">
    <source>
        <dbReference type="EMBL" id="SEK07470.1"/>
    </source>
</evidence>
<gene>
    <name evidence="3" type="ORF">SAMN05444007_11917</name>
</gene>
<feature type="transmembrane region" description="Helical" evidence="1">
    <location>
        <begin position="81"/>
        <end position="100"/>
    </location>
</feature>
<dbReference type="RefSeq" id="WP_092371429.1">
    <property type="nucleotide sequence ID" value="NZ_BMGV01000017.1"/>
</dbReference>
<feature type="transmembrane region" description="Helical" evidence="1">
    <location>
        <begin position="151"/>
        <end position="172"/>
    </location>
</feature>
<reference evidence="3 4" key="1">
    <citation type="submission" date="2016-10" db="EMBL/GenBank/DDBJ databases">
        <authorList>
            <person name="de Groot N.N."/>
        </authorList>
    </citation>
    <scope>NUCLEOTIDE SEQUENCE [LARGE SCALE GENOMIC DNA]</scope>
    <source>
        <strain evidence="3 4">DSM 29340</strain>
    </source>
</reference>
<dbReference type="Proteomes" id="UP000199379">
    <property type="component" value="Unassembled WGS sequence"/>
</dbReference>
<name>A0A1H7E727_9RHOB</name>
<feature type="transmembrane region" description="Helical" evidence="1">
    <location>
        <begin position="112"/>
        <end position="131"/>
    </location>
</feature>
<dbReference type="STRING" id="1227549.SAMN05444007_11917"/>
<keyword evidence="1" id="KW-0812">Transmembrane</keyword>
<keyword evidence="1" id="KW-1133">Transmembrane helix</keyword>
<dbReference type="Pfam" id="PF04397">
    <property type="entry name" value="LytTR"/>
    <property type="match status" value="1"/>
</dbReference>
<accession>A0A1H7E727</accession>
<evidence type="ECO:0000313" key="4">
    <source>
        <dbReference type="Proteomes" id="UP000199379"/>
    </source>
</evidence>
<sequence>MAAAEDLIQQPFGNVAISSQAAFVIQFTKREPYTREGAHAGMHSLRSNIHLRYSVAIIITAALMIWISVNEEGQRDAIPGQVTFWSVAVTAGWLQMILIARGVRASFGTERWPGWALLVATAIIGAVPLTFEVRWLLDTVIAPPQGLPSPWLTYANVTVINLVFCLVQYILIERWPLFEGAPTLIAETSGALPGTERGDRRPTIGHLSRRPDGLSGIIQYLRMEDHYLRVVTDEGDGMTLHRMSDAARDLADTDGMQVHKSWWVSEAAVKEIRLENRRRTILTRNGMEVPVGRSFEPRLKDAGWF</sequence>
<dbReference type="GO" id="GO:0003677">
    <property type="term" value="F:DNA binding"/>
    <property type="evidence" value="ECO:0007669"/>
    <property type="project" value="UniProtKB-KW"/>
</dbReference>
<feature type="domain" description="HTH LytTR-type" evidence="2">
    <location>
        <begin position="218"/>
        <end position="305"/>
    </location>
</feature>
<protein>
    <submittedName>
        <fullName evidence="3">LytTr DNA-binding domain-containing protein</fullName>
    </submittedName>
</protein>
<dbReference type="SMART" id="SM00850">
    <property type="entry name" value="LytTR"/>
    <property type="match status" value="1"/>
</dbReference>
<dbReference type="OrthoDB" id="7028951at2"/>
<evidence type="ECO:0000256" key="1">
    <source>
        <dbReference type="SAM" id="Phobius"/>
    </source>
</evidence>
<evidence type="ECO:0000259" key="2">
    <source>
        <dbReference type="PROSITE" id="PS50930"/>
    </source>
</evidence>
<dbReference type="PROSITE" id="PS50930">
    <property type="entry name" value="HTH_LYTTR"/>
    <property type="match status" value="1"/>
</dbReference>
<keyword evidence="4" id="KW-1185">Reference proteome</keyword>
<feature type="transmembrane region" description="Helical" evidence="1">
    <location>
        <begin position="51"/>
        <end position="69"/>
    </location>
</feature>
<keyword evidence="1" id="KW-0472">Membrane</keyword>